<evidence type="ECO:0000313" key="3">
    <source>
        <dbReference type="Proteomes" id="UP000324800"/>
    </source>
</evidence>
<gene>
    <name evidence="2" type="ORF">EZS28_010949</name>
</gene>
<reference evidence="2 3" key="1">
    <citation type="submission" date="2019-03" db="EMBL/GenBank/DDBJ databases">
        <title>Single cell metagenomics reveals metabolic interactions within the superorganism composed of flagellate Streblomastix strix and complex community of Bacteroidetes bacteria on its surface.</title>
        <authorList>
            <person name="Treitli S.C."/>
            <person name="Kolisko M."/>
            <person name="Husnik F."/>
            <person name="Keeling P."/>
            <person name="Hampl V."/>
        </authorList>
    </citation>
    <scope>NUCLEOTIDE SEQUENCE [LARGE SCALE GENOMIC DNA]</scope>
    <source>
        <strain evidence="2">ST1C</strain>
    </source>
</reference>
<feature type="compositionally biased region" description="Acidic residues" evidence="1">
    <location>
        <begin position="466"/>
        <end position="476"/>
    </location>
</feature>
<protein>
    <submittedName>
        <fullName evidence="2">Uncharacterized protein</fullName>
    </submittedName>
</protein>
<sequence>QPTPQGQKVKLHQTFMKVNNKINLVIITVPTKEEDDDIDINANDNITNPNINNLYQRYHYLHGNNTSSKEFNTFQQNLIKFLRRFVINSLSTKQIEDLFINSGLFDVLGTFMNTKNIDNIHSIFNIIFAFLEKIHPKSYPPVSIQRDESTGIVKLNSSQIQPGQTVTVKSLISQVPVPIHVTSVPIHQLDQQQQTQSSSLPLIDYGDVYGTLNAKSNKDEKDGTNSFTIAHLIAQQEKYEERHSKESESNQEDMEDHIQVSLQCDQKPKLSYRYYYMLQNRSGKTVQEALNEGIKDEISSNYQDEQQYENWLIRKYKIGIENVIHRRLLVEWGLIDLISNNISDPNYGYGYMGAQSTKRLCHILLAREIRSFLEIQQQYRNNMVFINGMYQQQHIVQPALNYAGIDNDELDLAMNDVTNALHDVYRDDPYDFGRLDDEVENDEDEGQIGNEDEFNLLGKQKRKREEDDESNDDDEKEINLFGKNKIISGELNEKTQQGGASQKRRRKGEDTNSDSEE</sequence>
<proteinExistence type="predicted"/>
<organism evidence="2 3">
    <name type="scientific">Streblomastix strix</name>
    <dbReference type="NCBI Taxonomy" id="222440"/>
    <lineage>
        <taxon>Eukaryota</taxon>
        <taxon>Metamonada</taxon>
        <taxon>Preaxostyla</taxon>
        <taxon>Oxymonadida</taxon>
        <taxon>Streblomastigidae</taxon>
        <taxon>Streblomastix</taxon>
    </lineage>
</organism>
<dbReference type="Proteomes" id="UP000324800">
    <property type="component" value="Unassembled WGS sequence"/>
</dbReference>
<evidence type="ECO:0000256" key="1">
    <source>
        <dbReference type="SAM" id="MobiDB-lite"/>
    </source>
</evidence>
<evidence type="ECO:0000313" key="2">
    <source>
        <dbReference type="EMBL" id="KAA6393522.1"/>
    </source>
</evidence>
<accession>A0A5J4WG72</accession>
<name>A0A5J4WG72_9EUKA</name>
<feature type="region of interest" description="Disordered" evidence="1">
    <location>
        <begin position="432"/>
        <end position="517"/>
    </location>
</feature>
<feature type="non-terminal residue" evidence="2">
    <location>
        <position position="1"/>
    </location>
</feature>
<dbReference type="AlphaFoldDB" id="A0A5J4WG72"/>
<feature type="compositionally biased region" description="Acidic residues" evidence="1">
    <location>
        <begin position="437"/>
        <end position="454"/>
    </location>
</feature>
<comment type="caution">
    <text evidence="2">The sequence shown here is derived from an EMBL/GenBank/DDBJ whole genome shotgun (WGS) entry which is preliminary data.</text>
</comment>
<dbReference type="EMBL" id="SNRW01002206">
    <property type="protein sequence ID" value="KAA6393522.1"/>
    <property type="molecule type" value="Genomic_DNA"/>
</dbReference>